<name>M1DB01_SOLTU</name>
<evidence type="ECO:0000313" key="3">
    <source>
        <dbReference type="Proteomes" id="UP000011115"/>
    </source>
</evidence>
<sequence>MARGLGCQRMWPKLCPQLHEGLHDPWWPPLPMDGEAVAPQNLPKEMLLFTSHFTARGKDNYSYEGSWMGVDGVIADPLSDPPFGQFHGLFPLAFSNFKFCNFRRYSTASQTVRRLLLSIADLIFSFKAWYTGTLCETMAIRRLAEWFRGSSSLLFFVLSATLFLFAHLCTCFVPQPKYLKIKDLH</sequence>
<evidence type="ECO:0000256" key="1">
    <source>
        <dbReference type="SAM" id="Phobius"/>
    </source>
</evidence>
<dbReference type="EnsemblPlants" id="PGSC0003DMT400086106">
    <property type="protein sequence ID" value="PGSC0003DMT400086106"/>
    <property type="gene ID" value="PGSC0003DMG400035677"/>
</dbReference>
<reference evidence="2" key="2">
    <citation type="submission" date="2015-06" db="UniProtKB">
        <authorList>
            <consortium name="EnsemblPlants"/>
        </authorList>
    </citation>
    <scope>IDENTIFICATION</scope>
    <source>
        <strain evidence="2">DM1-3 516 R44</strain>
    </source>
</reference>
<dbReference type="InParanoid" id="M1DB01"/>
<feature type="transmembrane region" description="Helical" evidence="1">
    <location>
        <begin position="152"/>
        <end position="173"/>
    </location>
</feature>
<dbReference type="HOGENOM" id="CLU_126262_0_0_1"/>
<dbReference type="Proteomes" id="UP000011115">
    <property type="component" value="Unassembled WGS sequence"/>
</dbReference>
<keyword evidence="3" id="KW-1185">Reference proteome</keyword>
<organism evidence="2 3">
    <name type="scientific">Solanum tuberosum</name>
    <name type="common">Potato</name>
    <dbReference type="NCBI Taxonomy" id="4113"/>
    <lineage>
        <taxon>Eukaryota</taxon>
        <taxon>Viridiplantae</taxon>
        <taxon>Streptophyta</taxon>
        <taxon>Embryophyta</taxon>
        <taxon>Tracheophyta</taxon>
        <taxon>Spermatophyta</taxon>
        <taxon>Magnoliopsida</taxon>
        <taxon>eudicotyledons</taxon>
        <taxon>Gunneridae</taxon>
        <taxon>Pentapetalae</taxon>
        <taxon>asterids</taxon>
        <taxon>lamiids</taxon>
        <taxon>Solanales</taxon>
        <taxon>Solanaceae</taxon>
        <taxon>Solanoideae</taxon>
        <taxon>Solaneae</taxon>
        <taxon>Solanum</taxon>
    </lineage>
</organism>
<reference evidence="3" key="1">
    <citation type="journal article" date="2011" name="Nature">
        <title>Genome sequence and analysis of the tuber crop potato.</title>
        <authorList>
            <consortium name="The Potato Genome Sequencing Consortium"/>
        </authorList>
    </citation>
    <scope>NUCLEOTIDE SEQUENCE [LARGE SCALE GENOMIC DNA]</scope>
    <source>
        <strain evidence="3">cv. DM1-3 516 R44</strain>
    </source>
</reference>
<evidence type="ECO:0000313" key="2">
    <source>
        <dbReference type="EnsemblPlants" id="PGSC0003DMT400086106"/>
    </source>
</evidence>
<protein>
    <submittedName>
        <fullName evidence="2">Uncharacterized protein</fullName>
    </submittedName>
</protein>
<keyword evidence="1" id="KW-0472">Membrane</keyword>
<keyword evidence="1" id="KW-1133">Transmembrane helix</keyword>
<proteinExistence type="predicted"/>
<dbReference type="PaxDb" id="4113-PGSC0003DMT400086106"/>
<accession>M1DB01</accession>
<dbReference type="AlphaFoldDB" id="M1DB01"/>
<dbReference type="Gramene" id="PGSC0003DMT400086106">
    <property type="protein sequence ID" value="PGSC0003DMT400086106"/>
    <property type="gene ID" value="PGSC0003DMG400035677"/>
</dbReference>
<keyword evidence="1" id="KW-0812">Transmembrane</keyword>